<protein>
    <submittedName>
        <fullName evidence="1">Clone 740 transcribed RNA sequence</fullName>
    </submittedName>
</protein>
<organism evidence="1">
    <name type="scientific">Plectreurys tristis</name>
    <name type="common">Spider</name>
    <name type="synonym">Plectreurys bispinosus</name>
    <dbReference type="NCBI Taxonomy" id="33319"/>
    <lineage>
        <taxon>Eukaryota</taxon>
        <taxon>Metazoa</taxon>
        <taxon>Ecdysozoa</taxon>
        <taxon>Arthropoda</taxon>
        <taxon>Chelicerata</taxon>
        <taxon>Arachnida</taxon>
        <taxon>Araneae</taxon>
        <taxon>Araneomorphae</taxon>
        <taxon>Haplogynae</taxon>
        <taxon>Pholcoidea</taxon>
        <taxon>Plectreuridae</taxon>
        <taxon>Plectreurys</taxon>
    </lineage>
</organism>
<name>A0A0C4W4D3_PLETR</name>
<proteinExistence type="predicted"/>
<evidence type="ECO:0000313" key="1">
    <source>
        <dbReference type="EMBL" id="AJD25276.1"/>
    </source>
</evidence>
<dbReference type="EMBL" id="KJ124617">
    <property type="protein sequence ID" value="AJD25276.1"/>
    <property type="molecule type" value="Transcribed_RNA"/>
</dbReference>
<dbReference type="AlphaFoldDB" id="A0A0C4W4D3"/>
<sequence length="33" mass="3873">MLLELLFCFLATAERKRESNVYFGFKVLICGFI</sequence>
<reference evidence="1" key="1">
    <citation type="journal article" date="2014" name="J. Venom Res.">
        <title>Plectreurys tristis venome: A proteomic and transcriptomic analysis.</title>
        <authorList>
            <person name="Zobel-Thropp P.A."/>
            <person name="Thomas E.Z."/>
            <person name="David C.L."/>
            <person name="Breci L.A."/>
            <person name="Binford G.J."/>
        </authorList>
    </citation>
    <scope>NUCLEOTIDE SEQUENCE</scope>
    <source>
        <tissue evidence="1">Venom gland</tissue>
    </source>
</reference>
<accession>A0A0C4W4D3</accession>